<keyword evidence="5" id="KW-1185">Reference proteome</keyword>
<organism evidence="4 5">
    <name type="scientific">Umbra pygmaea</name>
    <name type="common">Eastern mudminnow</name>
    <dbReference type="NCBI Taxonomy" id="75934"/>
    <lineage>
        <taxon>Eukaryota</taxon>
        <taxon>Metazoa</taxon>
        <taxon>Chordata</taxon>
        <taxon>Craniata</taxon>
        <taxon>Vertebrata</taxon>
        <taxon>Euteleostomi</taxon>
        <taxon>Actinopterygii</taxon>
        <taxon>Neopterygii</taxon>
        <taxon>Teleostei</taxon>
        <taxon>Protacanthopterygii</taxon>
        <taxon>Esociformes</taxon>
        <taxon>Umbridae</taxon>
        <taxon>Umbra</taxon>
    </lineage>
</organism>
<protein>
    <recommendedName>
        <fullName evidence="3">C-type lectin domain-containing protein</fullName>
    </recommendedName>
</protein>
<gene>
    <name evidence="4" type="ORF">UPYG_G00244290</name>
</gene>
<dbReference type="AlphaFoldDB" id="A0ABD0WY97"/>
<keyword evidence="2" id="KW-0732">Signal</keyword>
<dbReference type="Proteomes" id="UP001557470">
    <property type="component" value="Unassembled WGS sequence"/>
</dbReference>
<dbReference type="CDD" id="cd00037">
    <property type="entry name" value="CLECT"/>
    <property type="match status" value="1"/>
</dbReference>
<accession>A0ABD0WY97</accession>
<feature type="signal peptide" evidence="2">
    <location>
        <begin position="1"/>
        <end position="21"/>
    </location>
</feature>
<dbReference type="Gene3D" id="3.10.100.10">
    <property type="entry name" value="Mannose-Binding Protein A, subunit A"/>
    <property type="match status" value="1"/>
</dbReference>
<dbReference type="InterPro" id="IPR016187">
    <property type="entry name" value="CTDL_fold"/>
</dbReference>
<feature type="domain" description="C-type lectin" evidence="3">
    <location>
        <begin position="52"/>
        <end position="169"/>
    </location>
</feature>
<feature type="chain" id="PRO_5044826839" description="C-type lectin domain-containing protein" evidence="2">
    <location>
        <begin position="22"/>
        <end position="428"/>
    </location>
</feature>
<evidence type="ECO:0000256" key="2">
    <source>
        <dbReference type="SAM" id="SignalP"/>
    </source>
</evidence>
<dbReference type="SMART" id="SM00034">
    <property type="entry name" value="CLECT"/>
    <property type="match status" value="1"/>
</dbReference>
<reference evidence="4 5" key="1">
    <citation type="submission" date="2024-06" db="EMBL/GenBank/DDBJ databases">
        <authorList>
            <person name="Pan Q."/>
            <person name="Wen M."/>
            <person name="Jouanno E."/>
            <person name="Zahm M."/>
            <person name="Klopp C."/>
            <person name="Cabau C."/>
            <person name="Louis A."/>
            <person name="Berthelot C."/>
            <person name="Parey E."/>
            <person name="Roest Crollius H."/>
            <person name="Montfort J."/>
            <person name="Robinson-Rechavi M."/>
            <person name="Bouchez O."/>
            <person name="Lampietro C."/>
            <person name="Lopez Roques C."/>
            <person name="Donnadieu C."/>
            <person name="Postlethwait J."/>
            <person name="Bobe J."/>
            <person name="Verreycken H."/>
            <person name="Guiguen Y."/>
        </authorList>
    </citation>
    <scope>NUCLEOTIDE SEQUENCE [LARGE SCALE GENOMIC DNA]</scope>
    <source>
        <strain evidence="4">Up_M1</strain>
        <tissue evidence="4">Testis</tissue>
    </source>
</reference>
<evidence type="ECO:0000256" key="1">
    <source>
        <dbReference type="ARBA" id="ARBA00023157"/>
    </source>
</evidence>
<dbReference type="Gene3D" id="1.20.910.10">
    <property type="entry name" value="Heme oxygenase-like"/>
    <property type="match status" value="1"/>
</dbReference>
<sequence length="428" mass="48866">MSGLLRFALMVMTTVLHSALGAEPQSPSMVITMEMKVGVEPQSPCPAGWHQNGHQCFSFYPVWATWTSAESSCSQHGGNLASVHSPDQQVFIQNLVKRHTDEPVWIGGYDAAQEGVWLWSDGSTFDDFHWEKEEPNNHGDKENCMELHTEEGRGWNDASCKELKFYVCSMRTRSDVAALPSQKKTHQSELAEGVSLFDVLWSTSETVAEETLHTTSAFLRQMRVGHLPVQRYTNFCQQEALFLDRVLSMLQVLIKRVPVPEDIKLVLQKTQTLYEEYLTKHRQMNVSSIQPSAAVRQYLQSFHDVVNEEPIYWVVSLLPRALLRPYLAQHIPQRIYTKLSLFSFPCPDNPMNPVFGPDEQYGALLKTYQDRINIWKAVNIFRVQMIKEKALFKSGLFPTGDEEEWKPSSMKNVESGPDLRVKLVAEQL</sequence>
<dbReference type="InterPro" id="IPR016084">
    <property type="entry name" value="Haem_Oase-like_multi-hlx"/>
</dbReference>
<dbReference type="InterPro" id="IPR018378">
    <property type="entry name" value="C-type_lectin_CS"/>
</dbReference>
<evidence type="ECO:0000313" key="5">
    <source>
        <dbReference type="Proteomes" id="UP001557470"/>
    </source>
</evidence>
<proteinExistence type="predicted"/>
<dbReference type="EMBL" id="JAGEUA010000007">
    <property type="protein sequence ID" value="KAL0970601.1"/>
    <property type="molecule type" value="Genomic_DNA"/>
</dbReference>
<dbReference type="PROSITE" id="PS00615">
    <property type="entry name" value="C_TYPE_LECTIN_1"/>
    <property type="match status" value="1"/>
</dbReference>
<dbReference type="SUPFAM" id="SSF56436">
    <property type="entry name" value="C-type lectin-like"/>
    <property type="match status" value="1"/>
</dbReference>
<dbReference type="InterPro" id="IPR016186">
    <property type="entry name" value="C-type_lectin-like/link_sf"/>
</dbReference>
<dbReference type="Pfam" id="PF00059">
    <property type="entry name" value="Lectin_C"/>
    <property type="match status" value="1"/>
</dbReference>
<dbReference type="PANTHER" id="PTHR22803">
    <property type="entry name" value="MANNOSE, PHOSPHOLIPASE, LECTIN RECEPTOR RELATED"/>
    <property type="match status" value="1"/>
</dbReference>
<dbReference type="PROSITE" id="PS50041">
    <property type="entry name" value="C_TYPE_LECTIN_2"/>
    <property type="match status" value="1"/>
</dbReference>
<dbReference type="SUPFAM" id="SSF48613">
    <property type="entry name" value="Heme oxygenase-like"/>
    <property type="match status" value="1"/>
</dbReference>
<dbReference type="InterPro" id="IPR002353">
    <property type="entry name" value="AntifreezeII"/>
</dbReference>
<evidence type="ECO:0000313" key="4">
    <source>
        <dbReference type="EMBL" id="KAL0970601.1"/>
    </source>
</evidence>
<comment type="caution">
    <text evidence="4">The sequence shown here is derived from an EMBL/GenBank/DDBJ whole genome shotgun (WGS) entry which is preliminary data.</text>
</comment>
<name>A0ABD0WY97_UMBPY</name>
<dbReference type="InterPro" id="IPR001304">
    <property type="entry name" value="C-type_lectin-like"/>
</dbReference>
<keyword evidence="1" id="KW-1015">Disulfide bond</keyword>
<dbReference type="PRINTS" id="PR00356">
    <property type="entry name" value="ANTIFREEZEII"/>
</dbReference>
<dbReference type="InterPro" id="IPR050111">
    <property type="entry name" value="C-type_lectin/snaclec_domain"/>
</dbReference>
<evidence type="ECO:0000259" key="3">
    <source>
        <dbReference type="PROSITE" id="PS50041"/>
    </source>
</evidence>